<dbReference type="RefSeq" id="WP_058470190.1">
    <property type="nucleotide sequence ID" value="NZ_CAAAIC010000004.1"/>
</dbReference>
<evidence type="ECO:0000256" key="12">
    <source>
        <dbReference type="ARBA" id="ARBA00047527"/>
    </source>
</evidence>
<evidence type="ECO:0000256" key="1">
    <source>
        <dbReference type="ARBA" id="ARBA00004496"/>
    </source>
</evidence>
<dbReference type="GO" id="GO:0019277">
    <property type="term" value="P:UDP-N-acetylgalactosamine biosynthetic process"/>
    <property type="evidence" value="ECO:0007669"/>
    <property type="project" value="InterPro"/>
</dbReference>
<dbReference type="GO" id="GO:0008760">
    <property type="term" value="F:UDP-N-acetylglucosamine 1-carboxyvinyltransferase activity"/>
    <property type="evidence" value="ECO:0007669"/>
    <property type="project" value="UniProtKB-UniRule"/>
</dbReference>
<keyword evidence="5 13" id="KW-0808">Transferase</keyword>
<comment type="catalytic activity">
    <reaction evidence="12 13">
        <text>phosphoenolpyruvate + UDP-N-acetyl-alpha-D-glucosamine = UDP-N-acetyl-3-O-(1-carboxyvinyl)-alpha-D-glucosamine + phosphate</text>
        <dbReference type="Rhea" id="RHEA:18681"/>
        <dbReference type="ChEBI" id="CHEBI:43474"/>
        <dbReference type="ChEBI" id="CHEBI:57705"/>
        <dbReference type="ChEBI" id="CHEBI:58702"/>
        <dbReference type="ChEBI" id="CHEBI:68483"/>
        <dbReference type="EC" id="2.5.1.7"/>
    </reaction>
</comment>
<evidence type="ECO:0000256" key="9">
    <source>
        <dbReference type="ARBA" id="ARBA00023316"/>
    </source>
</evidence>
<evidence type="ECO:0000256" key="7">
    <source>
        <dbReference type="ARBA" id="ARBA00022984"/>
    </source>
</evidence>
<dbReference type="FunFam" id="3.65.10.10:FF:000001">
    <property type="entry name" value="UDP-N-acetylglucosamine 1-carboxyvinyltransferase"/>
    <property type="match status" value="1"/>
</dbReference>
<dbReference type="GO" id="GO:0008360">
    <property type="term" value="P:regulation of cell shape"/>
    <property type="evidence" value="ECO:0007669"/>
    <property type="project" value="UniProtKB-KW"/>
</dbReference>
<dbReference type="AlphaFoldDB" id="A0A0W0V853"/>
<evidence type="ECO:0000256" key="3">
    <source>
        <dbReference type="ARBA" id="ARBA00022490"/>
    </source>
</evidence>
<dbReference type="EMBL" id="LNYJ01000011">
    <property type="protein sequence ID" value="KTD16327.1"/>
    <property type="molecule type" value="Genomic_DNA"/>
</dbReference>
<dbReference type="InterPro" id="IPR050068">
    <property type="entry name" value="MurA_subfamily"/>
</dbReference>
<keyword evidence="3 13" id="KW-0963">Cytoplasm</keyword>
<evidence type="ECO:0000256" key="4">
    <source>
        <dbReference type="ARBA" id="ARBA00022618"/>
    </source>
</evidence>
<dbReference type="Proteomes" id="UP000055035">
    <property type="component" value="Unassembled WGS sequence"/>
</dbReference>
<sequence length="422" mass="44789">MDKLIINGGKALHGDVIISGAKNSALPIMAATLLASDNVTVANVPHLKDVTTMMELLGQLGAQLTVGEKMSVQVDASKVNDYVAPYELVKTMRASIVVLGPLLARFGQADVSLPGGCAIGTRPVDLHLKALKAMGADISVENGYIKARCKKGRLQGKTLIFDTVTVTGTENVLMAAVLAQGKTVIKNAAREPEVVDLANFLNHMGAKIKGAGTGTIEVEGVEALSGGSYSVMPDRIEAGTYLTAGAITKGKVTVRKVKPDNLLSMLCKFEEAGAELAIGEDWVTLNMNGKRPQAVDISTAPYPAFPTDMQAQFMALNAVAEGSSSVIENIFENRFMHVQELQRMGAQIRLNGNTAMITGMEKLTGAPVMATDLRASASLILAGLAAEGETTVERVYHVDRGYERIEEKFSSLGADIRRASSR</sequence>
<dbReference type="InterPro" id="IPR005750">
    <property type="entry name" value="UDP_GlcNAc_COvinyl_MurA"/>
</dbReference>
<name>A0A0W0V853_9GAMM</name>
<feature type="binding site" evidence="13">
    <location>
        <position position="308"/>
    </location>
    <ligand>
        <name>UDP-N-acetyl-alpha-D-glucosamine</name>
        <dbReference type="ChEBI" id="CHEBI:57705"/>
    </ligand>
</feature>
<feature type="domain" description="Enolpyruvate transferase" evidence="14">
    <location>
        <begin position="7"/>
        <end position="408"/>
    </location>
</feature>
<gene>
    <name evidence="13 15" type="primary">murA</name>
    <name evidence="15" type="ORF">Ljor_0633</name>
</gene>
<dbReference type="STRING" id="456.Ljor_0633"/>
<accession>A0A0W0V853</accession>
<evidence type="ECO:0000259" key="14">
    <source>
        <dbReference type="Pfam" id="PF00275"/>
    </source>
</evidence>
<dbReference type="Gene3D" id="3.65.10.10">
    <property type="entry name" value="Enolpyruvate transferase domain"/>
    <property type="match status" value="2"/>
</dbReference>
<evidence type="ECO:0000313" key="16">
    <source>
        <dbReference type="Proteomes" id="UP000055035"/>
    </source>
</evidence>
<keyword evidence="4 13" id="KW-0132">Cell division</keyword>
<protein>
    <recommendedName>
        <fullName evidence="13">UDP-N-acetylglucosamine 1-carboxyvinyltransferase</fullName>
        <ecNumber evidence="13">2.5.1.7</ecNumber>
    </recommendedName>
    <alternativeName>
        <fullName evidence="13">Enoylpyruvate transferase</fullName>
    </alternativeName>
    <alternativeName>
        <fullName evidence="13">UDP-N-acetylglucosamine enolpyruvyl transferase</fullName>
        <shortName evidence="13">EPT</shortName>
    </alternativeName>
</protein>
<comment type="caution">
    <text evidence="13">Lacks conserved residue(s) required for the propagation of feature annotation.</text>
</comment>
<dbReference type="NCBIfam" id="NF006873">
    <property type="entry name" value="PRK09369.1"/>
    <property type="match status" value="1"/>
</dbReference>
<dbReference type="SUPFAM" id="SSF55205">
    <property type="entry name" value="EPT/RTPC-like"/>
    <property type="match status" value="1"/>
</dbReference>
<comment type="function">
    <text evidence="13">Cell wall formation. Adds enolpyruvyl to UDP-N-acetylglucosamine.</text>
</comment>
<evidence type="ECO:0000256" key="5">
    <source>
        <dbReference type="ARBA" id="ARBA00022679"/>
    </source>
</evidence>
<dbReference type="InterPro" id="IPR036968">
    <property type="entry name" value="Enolpyruvate_Tfrase_sf"/>
</dbReference>
<dbReference type="InterPro" id="IPR013792">
    <property type="entry name" value="RNA3'P_cycl/enolpyr_Trfase_a/b"/>
</dbReference>
<dbReference type="PANTHER" id="PTHR43783">
    <property type="entry name" value="UDP-N-ACETYLGLUCOSAMINE 1-CARBOXYVINYLTRANSFERASE"/>
    <property type="match status" value="1"/>
</dbReference>
<feature type="modified residue" description="2-(S-cysteinyl)pyruvic acid O-phosphothioketal" evidence="13">
    <location>
        <position position="117"/>
    </location>
</feature>
<feature type="binding site" evidence="13">
    <location>
        <begin position="22"/>
        <end position="23"/>
    </location>
    <ligand>
        <name>phosphoenolpyruvate</name>
        <dbReference type="ChEBI" id="CHEBI:58702"/>
    </ligand>
</feature>
<keyword evidence="16" id="KW-1185">Reference proteome</keyword>
<dbReference type="InterPro" id="IPR001986">
    <property type="entry name" value="Enolpyruvate_Tfrase_dom"/>
</dbReference>
<dbReference type="PATRIC" id="fig|456.5.peg.669"/>
<evidence type="ECO:0000256" key="2">
    <source>
        <dbReference type="ARBA" id="ARBA00004752"/>
    </source>
</evidence>
<dbReference type="GO" id="GO:0071555">
    <property type="term" value="P:cell wall organization"/>
    <property type="evidence" value="ECO:0007669"/>
    <property type="project" value="UniProtKB-KW"/>
</dbReference>
<dbReference type="GO" id="GO:0005737">
    <property type="term" value="C:cytoplasm"/>
    <property type="evidence" value="ECO:0007669"/>
    <property type="project" value="UniProtKB-SubCell"/>
</dbReference>
<dbReference type="GO" id="GO:0051301">
    <property type="term" value="P:cell division"/>
    <property type="evidence" value="ECO:0007669"/>
    <property type="project" value="UniProtKB-KW"/>
</dbReference>
<dbReference type="OrthoDB" id="9803760at2"/>
<evidence type="ECO:0000256" key="13">
    <source>
        <dbReference type="HAMAP-Rule" id="MF_00111"/>
    </source>
</evidence>
<keyword evidence="7 13" id="KW-0573">Peptidoglycan synthesis</keyword>
<comment type="subcellular location">
    <subcellularLocation>
        <location evidence="1 13">Cytoplasm</location>
    </subcellularLocation>
</comment>
<dbReference type="UniPathway" id="UPA00219"/>
<comment type="caution">
    <text evidence="15">The sequence shown here is derived from an EMBL/GenBank/DDBJ whole genome shotgun (WGS) entry which is preliminary data.</text>
</comment>
<comment type="pathway">
    <text evidence="2 13">Cell wall biogenesis; peptidoglycan biosynthesis.</text>
</comment>
<feature type="binding site" evidence="13">
    <location>
        <begin position="122"/>
        <end position="126"/>
    </location>
    <ligand>
        <name>UDP-N-acetyl-alpha-D-glucosamine</name>
        <dbReference type="ChEBI" id="CHEBI:57705"/>
    </ligand>
</feature>
<dbReference type="EC" id="2.5.1.7" evidence="13"/>
<dbReference type="HAMAP" id="MF_00111">
    <property type="entry name" value="MurA"/>
    <property type="match status" value="1"/>
</dbReference>
<reference evidence="15 16" key="1">
    <citation type="submission" date="2015-11" db="EMBL/GenBank/DDBJ databases">
        <title>Genomic analysis of 38 Legionella species identifies large and diverse effector repertoires.</title>
        <authorList>
            <person name="Burstein D."/>
            <person name="Amaro F."/>
            <person name="Zusman T."/>
            <person name="Lifshitz Z."/>
            <person name="Cohen O."/>
            <person name="Gilbert J.A."/>
            <person name="Pupko T."/>
            <person name="Shuman H.A."/>
            <person name="Segal G."/>
        </authorList>
    </citation>
    <scope>NUCLEOTIDE SEQUENCE [LARGE SCALE GENOMIC DNA]</scope>
    <source>
        <strain evidence="15 16">BL-540</strain>
    </source>
</reference>
<keyword evidence="6 13" id="KW-0133">Cell shape</keyword>
<feature type="binding site" evidence="13">
    <location>
        <position position="93"/>
    </location>
    <ligand>
        <name>UDP-N-acetyl-alpha-D-glucosamine</name>
        <dbReference type="ChEBI" id="CHEBI:57705"/>
    </ligand>
</feature>
<proteinExistence type="inferred from homology"/>
<dbReference type="PANTHER" id="PTHR43783:SF1">
    <property type="entry name" value="UDP-N-ACETYLGLUCOSAMINE 1-CARBOXYVINYLTRANSFERASE"/>
    <property type="match status" value="1"/>
</dbReference>
<dbReference type="Pfam" id="PF00275">
    <property type="entry name" value="EPSP_synthase"/>
    <property type="match status" value="1"/>
</dbReference>
<evidence type="ECO:0000256" key="6">
    <source>
        <dbReference type="ARBA" id="ARBA00022960"/>
    </source>
</evidence>
<dbReference type="GO" id="GO:0009252">
    <property type="term" value="P:peptidoglycan biosynthetic process"/>
    <property type="evidence" value="ECO:0007669"/>
    <property type="project" value="UniProtKB-UniRule"/>
</dbReference>
<evidence type="ECO:0000256" key="11">
    <source>
        <dbReference type="ARBA" id="ARBA00038367"/>
    </source>
</evidence>
<keyword evidence="10 13" id="KW-0670">Pyruvate</keyword>
<comment type="similarity">
    <text evidence="11 13">Belongs to the EPSP synthase family. MurA subfamily.</text>
</comment>
<keyword evidence="9 13" id="KW-0961">Cell wall biogenesis/degradation</keyword>
<evidence type="ECO:0000313" key="15">
    <source>
        <dbReference type="EMBL" id="KTD16327.1"/>
    </source>
</evidence>
<evidence type="ECO:0000256" key="8">
    <source>
        <dbReference type="ARBA" id="ARBA00023306"/>
    </source>
</evidence>
<feature type="binding site" evidence="13">
    <location>
        <position position="330"/>
    </location>
    <ligand>
        <name>UDP-N-acetyl-alpha-D-glucosamine</name>
        <dbReference type="ChEBI" id="CHEBI:57705"/>
    </ligand>
</feature>
<evidence type="ECO:0000256" key="10">
    <source>
        <dbReference type="ARBA" id="ARBA00023317"/>
    </source>
</evidence>
<dbReference type="NCBIfam" id="TIGR01072">
    <property type="entry name" value="murA"/>
    <property type="match status" value="1"/>
</dbReference>
<feature type="active site" description="Proton donor" evidence="13">
    <location>
        <position position="117"/>
    </location>
</feature>
<organism evidence="15 16">
    <name type="scientific">Legionella jordanis</name>
    <dbReference type="NCBI Taxonomy" id="456"/>
    <lineage>
        <taxon>Bacteria</taxon>
        <taxon>Pseudomonadati</taxon>
        <taxon>Pseudomonadota</taxon>
        <taxon>Gammaproteobacteria</taxon>
        <taxon>Legionellales</taxon>
        <taxon>Legionellaceae</taxon>
        <taxon>Legionella</taxon>
    </lineage>
</organism>
<dbReference type="CDD" id="cd01555">
    <property type="entry name" value="UdpNAET"/>
    <property type="match status" value="1"/>
</dbReference>
<keyword evidence="8 13" id="KW-0131">Cell cycle</keyword>